<protein>
    <recommendedName>
        <fullName evidence="3">STAS/SEC14 domain-containing protein</fullName>
    </recommendedName>
</protein>
<dbReference type="RefSeq" id="WP_135430142.1">
    <property type="nucleotide sequence ID" value="NZ_SRLA01000001.1"/>
</dbReference>
<dbReference type="EMBL" id="SRLA01000001">
    <property type="protein sequence ID" value="TGE09452.1"/>
    <property type="molecule type" value="Genomic_DNA"/>
</dbReference>
<proteinExistence type="predicted"/>
<sequence length="138" mass="16039">MLSTPPEYLSIAYRPDLDVLVARWLRQVTLPEMQQGYELLLEEAAQHRCRQWLIDVRRRFNTDREGAHWMLTDFLPRLQPRLGGYTHLAYLLAPVILRDAAADAAFPTANAFAGKPFMGERFIDEREAIEWLQAKRQG</sequence>
<evidence type="ECO:0008006" key="3">
    <source>
        <dbReference type="Google" id="ProtNLM"/>
    </source>
</evidence>
<dbReference type="OrthoDB" id="884362at2"/>
<evidence type="ECO:0000313" key="2">
    <source>
        <dbReference type="Proteomes" id="UP000298337"/>
    </source>
</evidence>
<accession>A0A4Z0PAI0</accession>
<keyword evidence="2" id="KW-1185">Reference proteome</keyword>
<dbReference type="AlphaFoldDB" id="A0A4Z0PAI0"/>
<evidence type="ECO:0000313" key="1">
    <source>
        <dbReference type="EMBL" id="TGE09452.1"/>
    </source>
</evidence>
<gene>
    <name evidence="1" type="ORF">EU556_01050</name>
</gene>
<name>A0A4Z0PAI0_9BACT</name>
<comment type="caution">
    <text evidence="1">The sequence shown here is derived from an EMBL/GenBank/DDBJ whole genome shotgun (WGS) entry which is preliminary data.</text>
</comment>
<reference evidence="1 2" key="1">
    <citation type="submission" date="2019-04" db="EMBL/GenBank/DDBJ databases">
        <authorList>
            <person name="Feng G."/>
            <person name="Zhang J."/>
            <person name="Zhu H."/>
        </authorList>
    </citation>
    <scope>NUCLEOTIDE SEQUENCE [LARGE SCALE GENOMIC DNA]</scope>
    <source>
        <strain evidence="1 2">92R-1</strain>
    </source>
</reference>
<dbReference type="Proteomes" id="UP000298337">
    <property type="component" value="Unassembled WGS sequence"/>
</dbReference>
<organism evidence="1 2">
    <name type="scientific">Hymenobacter fodinae</name>
    <dbReference type="NCBI Taxonomy" id="2510796"/>
    <lineage>
        <taxon>Bacteria</taxon>
        <taxon>Pseudomonadati</taxon>
        <taxon>Bacteroidota</taxon>
        <taxon>Cytophagia</taxon>
        <taxon>Cytophagales</taxon>
        <taxon>Hymenobacteraceae</taxon>
        <taxon>Hymenobacter</taxon>
    </lineage>
</organism>